<dbReference type="Proteomes" id="UP000293360">
    <property type="component" value="Unassembled WGS sequence"/>
</dbReference>
<comment type="caution">
    <text evidence="1">The sequence shown here is derived from an EMBL/GenBank/DDBJ whole genome shotgun (WGS) entry which is preliminary data.</text>
</comment>
<evidence type="ECO:0000313" key="2">
    <source>
        <dbReference type="Proteomes" id="UP000293360"/>
    </source>
</evidence>
<dbReference type="OrthoDB" id="4771300at2759"/>
<reference evidence="1 2" key="1">
    <citation type="submission" date="2018-06" db="EMBL/GenBank/DDBJ databases">
        <title>Complete Genomes of Monosporascus.</title>
        <authorList>
            <person name="Robinson A.J."/>
            <person name="Natvig D.O."/>
        </authorList>
    </citation>
    <scope>NUCLEOTIDE SEQUENCE [LARGE SCALE GENOMIC DNA]</scope>
    <source>
        <strain evidence="1 2">CBS 110550</strain>
    </source>
</reference>
<evidence type="ECO:0000313" key="1">
    <source>
        <dbReference type="EMBL" id="RYP10713.1"/>
    </source>
</evidence>
<proteinExistence type="predicted"/>
<accession>A0A4Q4TYJ0</accession>
<name>A0A4Q4TYJ0_9PEZI</name>
<dbReference type="AlphaFoldDB" id="A0A4Q4TYJ0"/>
<keyword evidence="2" id="KW-1185">Reference proteome</keyword>
<protein>
    <submittedName>
        <fullName evidence="1">Uncharacterized protein</fullName>
    </submittedName>
</protein>
<organism evidence="1 2">
    <name type="scientific">Monosporascus ibericus</name>
    <dbReference type="NCBI Taxonomy" id="155417"/>
    <lineage>
        <taxon>Eukaryota</taxon>
        <taxon>Fungi</taxon>
        <taxon>Dikarya</taxon>
        <taxon>Ascomycota</taxon>
        <taxon>Pezizomycotina</taxon>
        <taxon>Sordariomycetes</taxon>
        <taxon>Xylariomycetidae</taxon>
        <taxon>Xylariales</taxon>
        <taxon>Xylariales incertae sedis</taxon>
        <taxon>Monosporascus</taxon>
    </lineage>
</organism>
<sequence length="124" mass="13594">MPVIIAREQFSCGDSLETRHREGDDDDLVQMETLQSQVRCLQCICQELLDLMIDGLSCAPPSQATELEAHFEALEKGLKGDMAKQIFGSLKANVLKPANAEEFRSGVLGLGGFPLISSRFIARP</sequence>
<dbReference type="EMBL" id="QJNU01000014">
    <property type="protein sequence ID" value="RYP10713.1"/>
    <property type="molecule type" value="Genomic_DNA"/>
</dbReference>
<gene>
    <name evidence="1" type="ORF">DL764_000503</name>
</gene>